<feature type="active site" description="Tele-phosphohistidine intermediate" evidence="1">
    <location>
        <position position="12"/>
    </location>
</feature>
<dbReference type="EMBL" id="LQZG01000003">
    <property type="protein sequence ID" value="OAB86782.1"/>
    <property type="molecule type" value="Genomic_DNA"/>
</dbReference>
<feature type="active site" description="Proton donor/acceptor" evidence="1">
    <location>
        <position position="85"/>
    </location>
</feature>
<dbReference type="AlphaFoldDB" id="A0A176QAM5"/>
<dbReference type="InterPro" id="IPR029033">
    <property type="entry name" value="His_PPase_superfam"/>
</dbReference>
<name>A0A176QAM5_9MICO</name>
<evidence type="ECO:0000256" key="1">
    <source>
        <dbReference type="PIRSR" id="PIRSR613078-1"/>
    </source>
</evidence>
<evidence type="ECO:0000256" key="2">
    <source>
        <dbReference type="PIRSR" id="PIRSR613078-2"/>
    </source>
</evidence>
<dbReference type="PANTHER" id="PTHR48100">
    <property type="entry name" value="BROAD-SPECIFICITY PHOSPHATASE YOR283W-RELATED"/>
    <property type="match status" value="1"/>
</dbReference>
<dbReference type="Proteomes" id="UP000076976">
    <property type="component" value="Unassembled WGS sequence"/>
</dbReference>
<evidence type="ECO:0000313" key="4">
    <source>
        <dbReference type="Proteomes" id="UP000076976"/>
    </source>
</evidence>
<dbReference type="GO" id="GO:0005737">
    <property type="term" value="C:cytoplasm"/>
    <property type="evidence" value="ECO:0007669"/>
    <property type="project" value="TreeGrafter"/>
</dbReference>
<dbReference type="STRING" id="262209.AWH69_10100"/>
<dbReference type="InterPro" id="IPR050275">
    <property type="entry name" value="PGM_Phosphatase"/>
</dbReference>
<dbReference type="InterPro" id="IPR013078">
    <property type="entry name" value="His_Pase_superF_clade-1"/>
</dbReference>
<proteinExistence type="predicted"/>
<keyword evidence="4" id="KW-1185">Reference proteome</keyword>
<organism evidence="3 4">
    <name type="scientific">Janibacter melonis</name>
    <dbReference type="NCBI Taxonomy" id="262209"/>
    <lineage>
        <taxon>Bacteria</taxon>
        <taxon>Bacillati</taxon>
        <taxon>Actinomycetota</taxon>
        <taxon>Actinomycetes</taxon>
        <taxon>Micrococcales</taxon>
        <taxon>Intrasporangiaceae</taxon>
        <taxon>Janibacter</taxon>
    </lineage>
</organism>
<dbReference type="RefSeq" id="WP_068274938.1">
    <property type="nucleotide sequence ID" value="NZ_LQZG01000003.1"/>
</dbReference>
<evidence type="ECO:0000313" key="3">
    <source>
        <dbReference type="EMBL" id="OAB86782.1"/>
    </source>
</evidence>
<dbReference type="InterPro" id="IPR001345">
    <property type="entry name" value="PG/BPGM_mutase_AS"/>
</dbReference>
<protein>
    <submittedName>
        <fullName evidence="3">Phosphoglycerate mutase</fullName>
    </submittedName>
</protein>
<dbReference type="PROSITE" id="PS00175">
    <property type="entry name" value="PG_MUTASE"/>
    <property type="match status" value="1"/>
</dbReference>
<sequence>MSRPRRLVVLRHGETDSNARGIWQGQLDHELSERGHAQARAAAQALVALQPSRVVASDLLRAQVTGRDVAQACGVPITLDERLREIHAGDWQGLTGAEVRERYPEDAERLLSGEDFVRGGHGESVADVAERSRAAVSEVVASMAPGECVVLATHGVTGRTLVVDLVGLDQQQAWLALGGLRNCHWALLEEGRAGWRVVEWNVGAPPDATAAESVIA</sequence>
<dbReference type="SMART" id="SM00855">
    <property type="entry name" value="PGAM"/>
    <property type="match status" value="1"/>
</dbReference>
<dbReference type="Pfam" id="PF00300">
    <property type="entry name" value="His_Phos_1"/>
    <property type="match status" value="1"/>
</dbReference>
<dbReference type="Gene3D" id="3.40.50.1240">
    <property type="entry name" value="Phosphoglycerate mutase-like"/>
    <property type="match status" value="1"/>
</dbReference>
<feature type="binding site" evidence="2">
    <location>
        <position position="61"/>
    </location>
    <ligand>
        <name>substrate</name>
    </ligand>
</feature>
<feature type="binding site" evidence="2">
    <location>
        <begin position="11"/>
        <end position="18"/>
    </location>
    <ligand>
        <name>substrate</name>
    </ligand>
</feature>
<dbReference type="PANTHER" id="PTHR48100:SF62">
    <property type="entry name" value="GLUCOSYL-3-PHOSPHOGLYCERATE PHOSPHATASE"/>
    <property type="match status" value="1"/>
</dbReference>
<reference evidence="3 4" key="1">
    <citation type="submission" date="2016-01" db="EMBL/GenBank/DDBJ databases">
        <title>Janibacter melonis strain CD11_4 genome sequencing and assembly.</title>
        <authorList>
            <person name="Nair G.R."/>
            <person name="Kaur G."/>
            <person name="Chander A.M."/>
            <person name="Mayilraj S."/>
        </authorList>
    </citation>
    <scope>NUCLEOTIDE SEQUENCE [LARGE SCALE GENOMIC DNA]</scope>
    <source>
        <strain evidence="3 4">CD11-4</strain>
    </source>
</reference>
<comment type="caution">
    <text evidence="3">The sequence shown here is derived from an EMBL/GenBank/DDBJ whole genome shotgun (WGS) entry which is preliminary data.</text>
</comment>
<dbReference type="SUPFAM" id="SSF53254">
    <property type="entry name" value="Phosphoglycerate mutase-like"/>
    <property type="match status" value="1"/>
</dbReference>
<dbReference type="GO" id="GO:0016791">
    <property type="term" value="F:phosphatase activity"/>
    <property type="evidence" value="ECO:0007669"/>
    <property type="project" value="TreeGrafter"/>
</dbReference>
<gene>
    <name evidence="3" type="ORF">AWH69_10100</name>
</gene>
<dbReference type="CDD" id="cd07067">
    <property type="entry name" value="HP_PGM_like"/>
    <property type="match status" value="1"/>
</dbReference>
<accession>A0A176QAM5</accession>